<dbReference type="InterPro" id="IPR036638">
    <property type="entry name" value="HLH_DNA-bd_sf"/>
</dbReference>
<dbReference type="PANTHER" id="PTHR19290">
    <property type="entry name" value="BASIC HELIX-LOOP-HELIX PROTEIN NEUROGENIN-RELATED"/>
    <property type="match status" value="1"/>
</dbReference>
<feature type="compositionally biased region" description="Polar residues" evidence="6">
    <location>
        <begin position="93"/>
        <end position="103"/>
    </location>
</feature>
<dbReference type="GO" id="GO:0005634">
    <property type="term" value="C:nucleus"/>
    <property type="evidence" value="ECO:0007669"/>
    <property type="project" value="UniProtKB-SubCell"/>
</dbReference>
<sequence>MTSTQTTWPYNYSNTPMLPSPSNANFNGISPNYPMLGLLPDYGGSSNSSNSYNNYQKLTPNFNQNIYGMYGNFNSAQNSPIFPLSCNEYKQNKSSDGYEYTNNSSSDEYGVSSKSSKSGSRRYKTPSPQILRHRRQAANARERRRMNNLNTAFEKLRTVLPEMDSGRRLSKYETLQMAQHYIYCLIELLHQTENDNDITVKKEEK</sequence>
<comment type="subcellular location">
    <subcellularLocation>
        <location evidence="1">Nucleus</location>
    </subcellularLocation>
</comment>
<evidence type="ECO:0000256" key="2">
    <source>
        <dbReference type="ARBA" id="ARBA00022473"/>
    </source>
</evidence>
<feature type="compositionally biased region" description="Low complexity" evidence="6">
    <location>
        <begin position="104"/>
        <end position="118"/>
    </location>
</feature>
<organism evidence="8 9">
    <name type="scientific">Strongyloides venezuelensis</name>
    <name type="common">Threadworm</name>
    <dbReference type="NCBI Taxonomy" id="75913"/>
    <lineage>
        <taxon>Eukaryota</taxon>
        <taxon>Metazoa</taxon>
        <taxon>Ecdysozoa</taxon>
        <taxon>Nematoda</taxon>
        <taxon>Chromadorea</taxon>
        <taxon>Rhabditida</taxon>
        <taxon>Tylenchina</taxon>
        <taxon>Panagrolaimomorpha</taxon>
        <taxon>Strongyloidoidea</taxon>
        <taxon>Strongyloididae</taxon>
        <taxon>Strongyloides</taxon>
    </lineage>
</organism>
<dbReference type="PANTHER" id="PTHR19290:SF162">
    <property type="entry name" value="TRANSCRIPTION FACTOR ATOH7"/>
    <property type="match status" value="1"/>
</dbReference>
<keyword evidence="2" id="KW-0217">Developmental protein</keyword>
<dbReference type="GO" id="GO:0061564">
    <property type="term" value="P:axon development"/>
    <property type="evidence" value="ECO:0007669"/>
    <property type="project" value="TreeGrafter"/>
</dbReference>
<dbReference type="CDD" id="cd11430">
    <property type="entry name" value="bHLH_TS_ATOH1_like"/>
    <property type="match status" value="1"/>
</dbReference>
<dbReference type="AlphaFoldDB" id="A0A0K0FMK6"/>
<evidence type="ECO:0000256" key="6">
    <source>
        <dbReference type="SAM" id="MobiDB-lite"/>
    </source>
</evidence>
<evidence type="ECO:0000313" key="8">
    <source>
        <dbReference type="Proteomes" id="UP000035680"/>
    </source>
</evidence>
<feature type="domain" description="BHLH" evidence="7">
    <location>
        <begin position="133"/>
        <end position="185"/>
    </location>
</feature>
<protein>
    <submittedName>
        <fullName evidence="9">BHLH domain-containing protein</fullName>
    </submittedName>
</protein>
<reference evidence="8" key="1">
    <citation type="submission" date="2014-07" db="EMBL/GenBank/DDBJ databases">
        <authorList>
            <person name="Martin A.A"/>
            <person name="De Silva N."/>
        </authorList>
    </citation>
    <scope>NUCLEOTIDE SEQUENCE</scope>
</reference>
<dbReference type="GO" id="GO:0070888">
    <property type="term" value="F:E-box binding"/>
    <property type="evidence" value="ECO:0007669"/>
    <property type="project" value="TreeGrafter"/>
</dbReference>
<dbReference type="GO" id="GO:0045944">
    <property type="term" value="P:positive regulation of transcription by RNA polymerase II"/>
    <property type="evidence" value="ECO:0007669"/>
    <property type="project" value="TreeGrafter"/>
</dbReference>
<reference evidence="9" key="2">
    <citation type="submission" date="2015-08" db="UniProtKB">
        <authorList>
            <consortium name="WormBaseParasite"/>
        </authorList>
    </citation>
    <scope>IDENTIFICATION</scope>
</reference>
<dbReference type="InterPro" id="IPR050359">
    <property type="entry name" value="bHLH_transcription_factors"/>
</dbReference>
<dbReference type="PROSITE" id="PS50888">
    <property type="entry name" value="BHLH"/>
    <property type="match status" value="1"/>
</dbReference>
<keyword evidence="5" id="KW-0539">Nucleus</keyword>
<dbReference type="InterPro" id="IPR011598">
    <property type="entry name" value="bHLH_dom"/>
</dbReference>
<evidence type="ECO:0000259" key="7">
    <source>
        <dbReference type="PROSITE" id="PS50888"/>
    </source>
</evidence>
<dbReference type="SMART" id="SM00353">
    <property type="entry name" value="HLH"/>
    <property type="match status" value="1"/>
</dbReference>
<feature type="region of interest" description="Disordered" evidence="6">
    <location>
        <begin position="93"/>
        <end position="128"/>
    </location>
</feature>
<dbReference type="GO" id="GO:0046983">
    <property type="term" value="F:protein dimerization activity"/>
    <property type="evidence" value="ECO:0007669"/>
    <property type="project" value="InterPro"/>
</dbReference>
<dbReference type="Proteomes" id="UP000035680">
    <property type="component" value="Unassembled WGS sequence"/>
</dbReference>
<dbReference type="WBParaSite" id="SVE_1023300.1">
    <property type="protein sequence ID" value="SVE_1023300.1"/>
    <property type="gene ID" value="SVE_1023300"/>
</dbReference>
<dbReference type="STRING" id="75913.A0A0K0FMK6"/>
<evidence type="ECO:0000256" key="1">
    <source>
        <dbReference type="ARBA" id="ARBA00004123"/>
    </source>
</evidence>
<evidence type="ECO:0000313" key="9">
    <source>
        <dbReference type="WBParaSite" id="SVE_1023300.1"/>
    </source>
</evidence>
<keyword evidence="8" id="KW-1185">Reference proteome</keyword>
<dbReference type="Pfam" id="PF00010">
    <property type="entry name" value="HLH"/>
    <property type="match status" value="1"/>
</dbReference>
<evidence type="ECO:0000256" key="4">
    <source>
        <dbReference type="ARBA" id="ARBA00022902"/>
    </source>
</evidence>
<keyword evidence="4" id="KW-0524">Neurogenesis</keyword>
<keyword evidence="3" id="KW-0221">Differentiation</keyword>
<evidence type="ECO:0000256" key="3">
    <source>
        <dbReference type="ARBA" id="ARBA00022782"/>
    </source>
</evidence>
<proteinExistence type="predicted"/>
<dbReference type="GO" id="GO:0007423">
    <property type="term" value="P:sensory organ development"/>
    <property type="evidence" value="ECO:0007669"/>
    <property type="project" value="TreeGrafter"/>
</dbReference>
<name>A0A0K0FMK6_STRVS</name>
<dbReference type="GO" id="GO:0000981">
    <property type="term" value="F:DNA-binding transcription factor activity, RNA polymerase II-specific"/>
    <property type="evidence" value="ECO:0007669"/>
    <property type="project" value="TreeGrafter"/>
</dbReference>
<dbReference type="SUPFAM" id="SSF47459">
    <property type="entry name" value="HLH, helix-loop-helix DNA-binding domain"/>
    <property type="match status" value="1"/>
</dbReference>
<accession>A0A0K0FMK6</accession>
<evidence type="ECO:0000256" key="5">
    <source>
        <dbReference type="ARBA" id="ARBA00023242"/>
    </source>
</evidence>
<dbReference type="Gene3D" id="4.10.280.10">
    <property type="entry name" value="Helix-loop-helix DNA-binding domain"/>
    <property type="match status" value="1"/>
</dbReference>